<name>A0A0A9DXJ1_ARUDO</name>
<sequence>MTAYFSVDQVINTRALHFYFQACDLVLRLKLSLLAHPSCTCMEYCKFQRTSSMEGRLLGSLAVQLRAISTTVLKESTAKVPQIVGSATSFSLSGSSVRASLS</sequence>
<proteinExistence type="predicted"/>
<accession>A0A0A9DXJ1</accession>
<dbReference type="EMBL" id="GBRH01206482">
    <property type="protein sequence ID" value="JAD91413.1"/>
    <property type="molecule type" value="Transcribed_RNA"/>
</dbReference>
<protein>
    <submittedName>
        <fullName evidence="1">Uncharacterized protein</fullName>
    </submittedName>
</protein>
<organism evidence="1">
    <name type="scientific">Arundo donax</name>
    <name type="common">Giant reed</name>
    <name type="synonym">Donax arundinaceus</name>
    <dbReference type="NCBI Taxonomy" id="35708"/>
    <lineage>
        <taxon>Eukaryota</taxon>
        <taxon>Viridiplantae</taxon>
        <taxon>Streptophyta</taxon>
        <taxon>Embryophyta</taxon>
        <taxon>Tracheophyta</taxon>
        <taxon>Spermatophyta</taxon>
        <taxon>Magnoliopsida</taxon>
        <taxon>Liliopsida</taxon>
        <taxon>Poales</taxon>
        <taxon>Poaceae</taxon>
        <taxon>PACMAD clade</taxon>
        <taxon>Arundinoideae</taxon>
        <taxon>Arundineae</taxon>
        <taxon>Arundo</taxon>
    </lineage>
</organism>
<reference evidence="1" key="1">
    <citation type="submission" date="2014-09" db="EMBL/GenBank/DDBJ databases">
        <authorList>
            <person name="Magalhaes I.L.F."/>
            <person name="Oliveira U."/>
            <person name="Santos F.R."/>
            <person name="Vidigal T.H.D.A."/>
            <person name="Brescovit A.D."/>
            <person name="Santos A.J."/>
        </authorList>
    </citation>
    <scope>NUCLEOTIDE SEQUENCE</scope>
    <source>
        <tissue evidence="1">Shoot tissue taken approximately 20 cm above the soil surface</tissue>
    </source>
</reference>
<dbReference type="AlphaFoldDB" id="A0A0A9DXJ1"/>
<evidence type="ECO:0000313" key="1">
    <source>
        <dbReference type="EMBL" id="JAD91413.1"/>
    </source>
</evidence>
<reference evidence="1" key="2">
    <citation type="journal article" date="2015" name="Data Brief">
        <title>Shoot transcriptome of the giant reed, Arundo donax.</title>
        <authorList>
            <person name="Barrero R.A."/>
            <person name="Guerrero F.D."/>
            <person name="Moolhuijzen P."/>
            <person name="Goolsby J.A."/>
            <person name="Tidwell J."/>
            <person name="Bellgard S.E."/>
            <person name="Bellgard M.I."/>
        </authorList>
    </citation>
    <scope>NUCLEOTIDE SEQUENCE</scope>
    <source>
        <tissue evidence="1">Shoot tissue taken approximately 20 cm above the soil surface</tissue>
    </source>
</reference>